<accession>A0A845MB05</accession>
<reference evidence="2 3" key="1">
    <citation type="journal article" date="2014" name="Int. J. Syst. Evol. Microbiol.">
        <title>Sneathiella chungangensis sp. nov., isolated from a marine sand, and emended description of the genus Sneathiella.</title>
        <authorList>
            <person name="Siamphan C."/>
            <person name="Kim H."/>
            <person name="Lee J.S."/>
            <person name="Kim W."/>
        </authorList>
    </citation>
    <scope>NUCLEOTIDE SEQUENCE [LARGE SCALE GENOMIC DNA]</scope>
    <source>
        <strain evidence="2 3">KCTC 32476</strain>
    </source>
</reference>
<dbReference type="EMBL" id="WTVA01000001">
    <property type="protein sequence ID" value="MZR21348.1"/>
    <property type="molecule type" value="Genomic_DNA"/>
</dbReference>
<comment type="caution">
    <text evidence="2">The sequence shown here is derived from an EMBL/GenBank/DDBJ whole genome shotgun (WGS) entry which is preliminary data.</text>
</comment>
<gene>
    <name evidence="2" type="ORF">GQF03_03300</name>
</gene>
<name>A0A845MB05_9PROT</name>
<evidence type="ECO:0000313" key="3">
    <source>
        <dbReference type="Proteomes" id="UP000445696"/>
    </source>
</evidence>
<dbReference type="AlphaFoldDB" id="A0A845MB05"/>
<proteinExistence type="predicted"/>
<dbReference type="RefSeq" id="WP_161337748.1">
    <property type="nucleotide sequence ID" value="NZ_JBHSDG010000002.1"/>
</dbReference>
<protein>
    <submittedName>
        <fullName evidence="2">Uncharacterized protein</fullName>
    </submittedName>
</protein>
<evidence type="ECO:0000313" key="2">
    <source>
        <dbReference type="EMBL" id="MZR21348.1"/>
    </source>
</evidence>
<organism evidence="2 3">
    <name type="scientific">Sneathiella chungangensis</name>
    <dbReference type="NCBI Taxonomy" id="1418234"/>
    <lineage>
        <taxon>Bacteria</taxon>
        <taxon>Pseudomonadati</taxon>
        <taxon>Pseudomonadota</taxon>
        <taxon>Alphaproteobacteria</taxon>
        <taxon>Sneathiellales</taxon>
        <taxon>Sneathiellaceae</taxon>
        <taxon>Sneathiella</taxon>
    </lineage>
</organism>
<evidence type="ECO:0000256" key="1">
    <source>
        <dbReference type="SAM" id="MobiDB-lite"/>
    </source>
</evidence>
<keyword evidence="3" id="KW-1185">Reference proteome</keyword>
<feature type="region of interest" description="Disordered" evidence="1">
    <location>
        <begin position="1"/>
        <end position="25"/>
    </location>
</feature>
<dbReference type="OrthoDB" id="9970090at2"/>
<sequence length="169" mass="19116">MTVKISGVRQRGGVSGPPTGGERPALTVTMNSAVTARPRRPVANPAIDRRRMRRSSGHRVFSVLSDEQMRFCELIALGFHLRTSGLGMRTQSFTWQPPATGNPQDREMEIMQRFTRWAVRVRQEGLPLSAILDIVVFGKSCRTVDRERQKRNGFAKDSLLKSLDFYRQA</sequence>
<dbReference type="Proteomes" id="UP000445696">
    <property type="component" value="Unassembled WGS sequence"/>
</dbReference>